<dbReference type="AlphaFoldDB" id="A0A1B0A5D9"/>
<feature type="transmembrane region" description="Helical" evidence="1">
    <location>
        <begin position="20"/>
        <end position="41"/>
    </location>
</feature>
<keyword evidence="3" id="KW-1185">Reference proteome</keyword>
<keyword evidence="1" id="KW-0812">Transmembrane</keyword>
<protein>
    <submittedName>
        <fullName evidence="2">Uncharacterized protein</fullName>
    </submittedName>
</protein>
<evidence type="ECO:0000313" key="2">
    <source>
        <dbReference type="EnsemblMetazoa" id="GPAI034990-PA"/>
    </source>
</evidence>
<dbReference type="EnsemblMetazoa" id="GPAI034990-RA">
    <property type="protein sequence ID" value="GPAI034990-PA"/>
    <property type="gene ID" value="GPAI034990"/>
</dbReference>
<proteinExistence type="predicted"/>
<keyword evidence="1" id="KW-0472">Membrane</keyword>
<organism evidence="2 3">
    <name type="scientific">Glossina pallidipes</name>
    <name type="common">Tsetse fly</name>
    <dbReference type="NCBI Taxonomy" id="7398"/>
    <lineage>
        <taxon>Eukaryota</taxon>
        <taxon>Metazoa</taxon>
        <taxon>Ecdysozoa</taxon>
        <taxon>Arthropoda</taxon>
        <taxon>Hexapoda</taxon>
        <taxon>Insecta</taxon>
        <taxon>Pterygota</taxon>
        <taxon>Neoptera</taxon>
        <taxon>Endopterygota</taxon>
        <taxon>Diptera</taxon>
        <taxon>Brachycera</taxon>
        <taxon>Muscomorpha</taxon>
        <taxon>Hippoboscoidea</taxon>
        <taxon>Glossinidae</taxon>
        <taxon>Glossina</taxon>
    </lineage>
</organism>
<accession>A0A1B0A5D9</accession>
<evidence type="ECO:0000313" key="3">
    <source>
        <dbReference type="Proteomes" id="UP000092445"/>
    </source>
</evidence>
<reference evidence="3" key="1">
    <citation type="submission" date="2014-03" db="EMBL/GenBank/DDBJ databases">
        <authorList>
            <person name="Aksoy S."/>
            <person name="Warren W."/>
            <person name="Wilson R.K."/>
        </authorList>
    </citation>
    <scope>NUCLEOTIDE SEQUENCE [LARGE SCALE GENOMIC DNA]</scope>
    <source>
        <strain evidence="3">IAEA</strain>
    </source>
</reference>
<name>A0A1B0A5D9_GLOPL</name>
<reference evidence="2" key="2">
    <citation type="submission" date="2020-05" db="UniProtKB">
        <authorList>
            <consortium name="EnsemblMetazoa"/>
        </authorList>
    </citation>
    <scope>IDENTIFICATION</scope>
    <source>
        <strain evidence="2">IAEA</strain>
    </source>
</reference>
<sequence>MVSVIIENLLWYITSMNGRLLVMLLLISEILAFAGTSLTNIEYCDGKQRSHFVISTHLEDKAGRGPPSDFDDQALLAAAEGNEERMLDNLNAGRQHQCGPTIVPTIVRRLKKLGKVLKNY</sequence>
<keyword evidence="1" id="KW-1133">Transmembrane helix</keyword>
<evidence type="ECO:0000256" key="1">
    <source>
        <dbReference type="SAM" id="Phobius"/>
    </source>
</evidence>
<dbReference type="Proteomes" id="UP000092445">
    <property type="component" value="Unassembled WGS sequence"/>
</dbReference>
<dbReference type="VEuPathDB" id="VectorBase:GPAI034990"/>